<comment type="caution">
    <text evidence="3">The sequence shown here is derived from an EMBL/GenBank/DDBJ whole genome shotgun (WGS) entry which is preliminary data.</text>
</comment>
<feature type="region of interest" description="Disordered" evidence="1">
    <location>
        <begin position="345"/>
        <end position="369"/>
    </location>
</feature>
<dbReference type="PANTHER" id="PTHR13696">
    <property type="entry name" value="P-LOOP CONTAINING NUCLEOSIDE TRIPHOSPHATE HYDROLASE"/>
    <property type="match status" value="1"/>
</dbReference>
<dbReference type="SUPFAM" id="SSF52540">
    <property type="entry name" value="P-loop containing nucleoside triphosphate hydrolases"/>
    <property type="match status" value="1"/>
</dbReference>
<dbReference type="Pfam" id="PF13614">
    <property type="entry name" value="AAA_31"/>
    <property type="match status" value="1"/>
</dbReference>
<dbReference type="CDD" id="cd02042">
    <property type="entry name" value="ParAB_family"/>
    <property type="match status" value="1"/>
</dbReference>
<dbReference type="PANTHER" id="PTHR13696:SF99">
    <property type="entry name" value="COBYRINIC ACID AC-DIAMIDE SYNTHASE"/>
    <property type="match status" value="1"/>
</dbReference>
<dbReference type="Gene3D" id="3.40.50.300">
    <property type="entry name" value="P-loop containing nucleotide triphosphate hydrolases"/>
    <property type="match status" value="1"/>
</dbReference>
<dbReference type="InterPro" id="IPR050678">
    <property type="entry name" value="DNA_Partitioning_ATPase"/>
</dbReference>
<name>A0ABP9C0C2_9PSEU</name>
<keyword evidence="4" id="KW-1185">Reference proteome</keyword>
<proteinExistence type="predicted"/>
<organism evidence="3 4">
    <name type="scientific">Actinomycetospora chlora</name>
    <dbReference type="NCBI Taxonomy" id="663608"/>
    <lineage>
        <taxon>Bacteria</taxon>
        <taxon>Bacillati</taxon>
        <taxon>Actinomycetota</taxon>
        <taxon>Actinomycetes</taxon>
        <taxon>Pseudonocardiales</taxon>
        <taxon>Pseudonocardiaceae</taxon>
        <taxon>Actinomycetospora</taxon>
    </lineage>
</organism>
<dbReference type="EMBL" id="BAABHO010000044">
    <property type="protein sequence ID" value="GAA4802940.1"/>
    <property type="molecule type" value="Genomic_DNA"/>
</dbReference>
<accession>A0ABP9C0C2</accession>
<reference evidence="4" key="1">
    <citation type="journal article" date="2019" name="Int. J. Syst. Evol. Microbiol.">
        <title>The Global Catalogue of Microorganisms (GCM) 10K type strain sequencing project: providing services to taxonomists for standard genome sequencing and annotation.</title>
        <authorList>
            <consortium name="The Broad Institute Genomics Platform"/>
            <consortium name="The Broad Institute Genome Sequencing Center for Infectious Disease"/>
            <person name="Wu L."/>
            <person name="Ma J."/>
        </authorList>
    </citation>
    <scope>NUCLEOTIDE SEQUENCE [LARGE SCALE GENOMIC DNA]</scope>
    <source>
        <strain evidence="4">JCM 17979</strain>
    </source>
</reference>
<gene>
    <name evidence="3" type="ORF">GCM10023200_45160</name>
</gene>
<dbReference type="InterPro" id="IPR027417">
    <property type="entry name" value="P-loop_NTPase"/>
</dbReference>
<feature type="compositionally biased region" description="Low complexity" evidence="1">
    <location>
        <begin position="1"/>
        <end position="11"/>
    </location>
</feature>
<sequence>MTGAAGRGARTAGRRGGNGGRARTARTAPAAAPPAPPAAPTATAAANALPDRDALARTIAMVNDKGGVGKTSLVANLAGQFAAAGYRCLLVDLNRQANLADDLGFRDGPADDQGAGLLLSVVAGTPLRPATDIRPGLDVVPGGARLADLVPVMVSRVQERGRPAFLVLADVLAPVAGDYDLVFVDCPPETTILTDLALAAARWVLMPTKSDGGGLVGMRLVGERFALARELNPDLGLLGAVLFATGSRSRVVHSEVREAVAQAFGGNSPLFSTSIRHAERTAQDARRLGRLAHELEQEVAAQPAWWAALRQGGEPTARRLSPTAASVAGDYRDLGVELLTLLRAAEDGADSTGSPAATTVPDREQEAAP</sequence>
<feature type="compositionally biased region" description="Low complexity" evidence="1">
    <location>
        <begin position="21"/>
        <end position="30"/>
    </location>
</feature>
<evidence type="ECO:0000259" key="2">
    <source>
        <dbReference type="Pfam" id="PF13614"/>
    </source>
</evidence>
<protein>
    <recommendedName>
        <fullName evidence="2">AAA domain-containing protein</fullName>
    </recommendedName>
</protein>
<evidence type="ECO:0000313" key="3">
    <source>
        <dbReference type="EMBL" id="GAA4802940.1"/>
    </source>
</evidence>
<dbReference type="RefSeq" id="WP_345420704.1">
    <property type="nucleotide sequence ID" value="NZ_BAABHO010000044.1"/>
</dbReference>
<evidence type="ECO:0000313" key="4">
    <source>
        <dbReference type="Proteomes" id="UP001500928"/>
    </source>
</evidence>
<feature type="domain" description="AAA" evidence="2">
    <location>
        <begin position="57"/>
        <end position="233"/>
    </location>
</feature>
<dbReference type="InterPro" id="IPR025669">
    <property type="entry name" value="AAA_dom"/>
</dbReference>
<evidence type="ECO:0000256" key="1">
    <source>
        <dbReference type="SAM" id="MobiDB-lite"/>
    </source>
</evidence>
<feature type="region of interest" description="Disordered" evidence="1">
    <location>
        <begin position="1"/>
        <end position="45"/>
    </location>
</feature>
<dbReference type="Proteomes" id="UP001500928">
    <property type="component" value="Unassembled WGS sequence"/>
</dbReference>